<reference evidence="2 3" key="1">
    <citation type="journal article" date="2024" name="Ann. Entomol. Soc. Am.">
        <title>Genomic analyses of the southern and eastern yellowjacket wasps (Hymenoptera: Vespidae) reveal evolutionary signatures of social life.</title>
        <authorList>
            <person name="Catto M.A."/>
            <person name="Caine P.B."/>
            <person name="Orr S.E."/>
            <person name="Hunt B.G."/>
            <person name="Goodisman M.A.D."/>
        </authorList>
    </citation>
    <scope>NUCLEOTIDE SEQUENCE [LARGE SCALE GENOMIC DNA]</scope>
    <source>
        <strain evidence="2">232</strain>
        <tissue evidence="2">Head and thorax</tissue>
    </source>
</reference>
<evidence type="ECO:0000313" key="2">
    <source>
        <dbReference type="EMBL" id="KAL2738342.1"/>
    </source>
</evidence>
<dbReference type="Proteomes" id="UP001607303">
    <property type="component" value="Unassembled WGS sequence"/>
</dbReference>
<feature type="compositionally biased region" description="Pro residues" evidence="1">
    <location>
        <begin position="81"/>
        <end position="94"/>
    </location>
</feature>
<gene>
    <name evidence="2" type="ORF">V1477_011701</name>
</gene>
<organism evidence="2 3">
    <name type="scientific">Vespula maculifrons</name>
    <name type="common">Eastern yellow jacket</name>
    <name type="synonym">Wasp</name>
    <dbReference type="NCBI Taxonomy" id="7453"/>
    <lineage>
        <taxon>Eukaryota</taxon>
        <taxon>Metazoa</taxon>
        <taxon>Ecdysozoa</taxon>
        <taxon>Arthropoda</taxon>
        <taxon>Hexapoda</taxon>
        <taxon>Insecta</taxon>
        <taxon>Pterygota</taxon>
        <taxon>Neoptera</taxon>
        <taxon>Endopterygota</taxon>
        <taxon>Hymenoptera</taxon>
        <taxon>Apocrita</taxon>
        <taxon>Aculeata</taxon>
        <taxon>Vespoidea</taxon>
        <taxon>Vespidae</taxon>
        <taxon>Vespinae</taxon>
        <taxon>Vespula</taxon>
    </lineage>
</organism>
<keyword evidence="3" id="KW-1185">Reference proteome</keyword>
<name>A0ABD2BZY2_VESMC</name>
<evidence type="ECO:0000256" key="1">
    <source>
        <dbReference type="SAM" id="MobiDB-lite"/>
    </source>
</evidence>
<dbReference type="AlphaFoldDB" id="A0ABD2BZY2"/>
<protein>
    <submittedName>
        <fullName evidence="2">Uncharacterized protein</fullName>
    </submittedName>
</protein>
<dbReference type="EMBL" id="JAYRBN010000063">
    <property type="protein sequence ID" value="KAL2738342.1"/>
    <property type="molecule type" value="Genomic_DNA"/>
</dbReference>
<accession>A0ABD2BZY2</accession>
<feature type="region of interest" description="Disordered" evidence="1">
    <location>
        <begin position="73"/>
        <end position="94"/>
    </location>
</feature>
<comment type="caution">
    <text evidence="2">The sequence shown here is derived from an EMBL/GenBank/DDBJ whole genome shotgun (WGS) entry which is preliminary data.</text>
</comment>
<sequence length="280" mass="32060">MQKTESNSLPDIFFFLYRGCRPSNPEGQLVSSKNLFVTLNRIIVAETLFPWQRTKMKKSSGSVGRRHVNYEEFNSPLESPHTPPSSSPSPSAPIPPHPLLAFSLPFPSCGILGIRGRYRRNHDRIVIKSPLSSGRHEIIPLDFRRSTSSTVPKLGISRERSHPATSPPLYIACVGRIQGRPRELEHVTRTSDKRCKLAIIIRGRFFTCLLKRKLVLIILEMLITHRNFSYGFTIVIQRCNKSTEVALIDFRRYLLNEIRRVLIAIDKVIYQSVCQERINI</sequence>
<evidence type="ECO:0000313" key="3">
    <source>
        <dbReference type="Proteomes" id="UP001607303"/>
    </source>
</evidence>
<proteinExistence type="predicted"/>